<dbReference type="AlphaFoldDB" id="A0AAV5GN47"/>
<dbReference type="Gene3D" id="3.60.21.10">
    <property type="match status" value="1"/>
</dbReference>
<reference evidence="4 5" key="1">
    <citation type="submission" date="2021-12" db="EMBL/GenBank/DDBJ databases">
        <title>High titer production of polyol ester of fatty acids by Rhodotorula paludigena BS15 towards product separation-free biomass refinery.</title>
        <authorList>
            <person name="Mano J."/>
            <person name="Ono H."/>
            <person name="Tanaka T."/>
            <person name="Naito K."/>
            <person name="Sushida H."/>
            <person name="Ike M."/>
            <person name="Tokuyasu K."/>
            <person name="Kitaoka M."/>
        </authorList>
    </citation>
    <scope>NUCLEOTIDE SEQUENCE [LARGE SCALE GENOMIC DNA]</scope>
    <source>
        <strain evidence="4 5">BS15</strain>
    </source>
</reference>
<feature type="compositionally biased region" description="Basic and acidic residues" evidence="1">
    <location>
        <begin position="611"/>
        <end position="626"/>
    </location>
</feature>
<dbReference type="InterPro" id="IPR013078">
    <property type="entry name" value="His_Pase_superF_clade-1"/>
</dbReference>
<feature type="compositionally biased region" description="Low complexity" evidence="1">
    <location>
        <begin position="524"/>
        <end position="537"/>
    </location>
</feature>
<protein>
    <recommendedName>
        <fullName evidence="3">Calcineurin-like phosphoesterase domain-containing protein</fullName>
    </recommendedName>
</protein>
<evidence type="ECO:0000256" key="2">
    <source>
        <dbReference type="SAM" id="SignalP"/>
    </source>
</evidence>
<dbReference type="GO" id="GO:0005737">
    <property type="term" value="C:cytoplasm"/>
    <property type="evidence" value="ECO:0007669"/>
    <property type="project" value="TreeGrafter"/>
</dbReference>
<dbReference type="PANTHER" id="PTHR32440">
    <property type="entry name" value="PHOSPHATASE DCR2-RELATED-RELATED"/>
    <property type="match status" value="1"/>
</dbReference>
<sequence>MLSPSSSRTYVRLAFLVSVVLLSCLLTSRYKLEAPYNRPYGKPVNLGHQAYQLTFARPAGKAATGAATAGTTDAAIEAGEKGAEDEYWDEEDDWDMWGVASSKAGWDPLDPSTTPLTELQVKSCVLSPGLYDMCSPTSSAKEDATRGKWERIDRDINKRAGIYYLYIYARRLLPGSTADVITDLRLLDHRPTTEDLSADGLWVEVSTSMREGVWPRMDSLFLHYKLTPQADVLAARRMDTINGSAGALEPITELDVLYGGEEVHALPGFTKVTPVITGGEKDHEWVGNGHGKRVGASLAYRKEISQLPPAPTLRFDRAGNFSILQVADLHFSVGPGDCRDLDPRREAECQKLGADVYSLHWLETALDEVKPDLVVFSGDQLNGQKTSWDAKSVILKWAPLVYKRQIPWTIIFGNHDEEETDFKHAEQIELMRHLPLFVGEVGPSSVSGEGNYVRPIRAPAAANDDTALFNLYFLDSHADAKKRTPWSKPGYDWIKADQINWFRGRSAQMKTFMRPYTPPRAIGGAQTKPAAAQKGAAAGAGAGGRQKWRAYDPALGGAALDDRAAPSVFARIRRGLALNPRQDEENGDFGTAVQPFDPADAVENPQDDISFETKGEGDGTSSKEADGETEYASSNPLLDAEEALLEEEGFLEPSELPVGPTVDEPMEAKPNAITFFHIPLPQAYNSEIDVGPDGKRLRVGNRYEGSGASKTDSGFFEQAILAQGELPAPRGDGDAPVDAFWDGEAASPSAGRPEVKVLAHGHCHLTSDCRRVQGVWICFGGGATYSGYGSKTFSRRMRVYQLSDFGERIETFQLTDEKERVNHAILVGEGSLEQAPVEGYFVQSSPSFNSTDFDPLTSSFGLIDRAPRRWSSFRERIAQLNAQADKHTVYKVFYLARHGEGWHNVGEREHGTEAWNTYWSMLNGDGNITWGPDPLLTPTGVAQARRNTDAWAIEAAAGAPLPQRLYSSPLSRAMSTLDITWHDLLLKEGKVVPLVRENLREVLGVHTCDKRETKSNISKRYPAFAFEIFATEAATYISITAHGGAIKAFLRACGHPNPDLHVGTGSMVPVVVKAVNDVGETNELLAGGQSIPAPVPTKPSYAPQARRTSDL</sequence>
<dbReference type="SUPFAM" id="SSF56300">
    <property type="entry name" value="Metallo-dependent phosphatases"/>
    <property type="match status" value="2"/>
</dbReference>
<evidence type="ECO:0000259" key="3">
    <source>
        <dbReference type="Pfam" id="PF00149"/>
    </source>
</evidence>
<feature type="signal peptide" evidence="2">
    <location>
        <begin position="1"/>
        <end position="29"/>
    </location>
</feature>
<feature type="domain" description="Calcineurin-like phosphoesterase" evidence="3">
    <location>
        <begin position="322"/>
        <end position="496"/>
    </location>
</feature>
<feature type="region of interest" description="Disordered" evidence="1">
    <location>
        <begin position="1087"/>
        <end position="1111"/>
    </location>
</feature>
<dbReference type="PANTHER" id="PTHR32440:SF0">
    <property type="entry name" value="PHOSPHATASE DCR2-RELATED"/>
    <property type="match status" value="1"/>
</dbReference>
<dbReference type="InterPro" id="IPR029033">
    <property type="entry name" value="His_PPase_superfam"/>
</dbReference>
<proteinExistence type="predicted"/>
<evidence type="ECO:0000256" key="1">
    <source>
        <dbReference type="SAM" id="MobiDB-lite"/>
    </source>
</evidence>
<gene>
    <name evidence="4" type="ORF">Rhopal_004641-T1</name>
</gene>
<dbReference type="Proteomes" id="UP001342314">
    <property type="component" value="Unassembled WGS sequence"/>
</dbReference>
<feature type="chain" id="PRO_5043820242" description="Calcineurin-like phosphoesterase domain-containing protein" evidence="2">
    <location>
        <begin position="30"/>
        <end position="1111"/>
    </location>
</feature>
<name>A0AAV5GN47_9BASI</name>
<keyword evidence="5" id="KW-1185">Reference proteome</keyword>
<organism evidence="4 5">
    <name type="scientific">Rhodotorula paludigena</name>
    <dbReference type="NCBI Taxonomy" id="86838"/>
    <lineage>
        <taxon>Eukaryota</taxon>
        <taxon>Fungi</taxon>
        <taxon>Dikarya</taxon>
        <taxon>Basidiomycota</taxon>
        <taxon>Pucciniomycotina</taxon>
        <taxon>Microbotryomycetes</taxon>
        <taxon>Sporidiobolales</taxon>
        <taxon>Sporidiobolaceae</taxon>
        <taxon>Rhodotorula</taxon>
    </lineage>
</organism>
<feature type="region of interest" description="Disordered" evidence="1">
    <location>
        <begin position="524"/>
        <end position="545"/>
    </location>
</feature>
<dbReference type="Pfam" id="PF00149">
    <property type="entry name" value="Metallophos"/>
    <property type="match status" value="1"/>
</dbReference>
<dbReference type="InterPro" id="IPR004843">
    <property type="entry name" value="Calcineurin-like_PHP"/>
</dbReference>
<comment type="caution">
    <text evidence="4">The sequence shown here is derived from an EMBL/GenBank/DDBJ whole genome shotgun (WGS) entry which is preliminary data.</text>
</comment>
<dbReference type="Gene3D" id="3.40.50.1240">
    <property type="entry name" value="Phosphoglycerate mutase-like"/>
    <property type="match status" value="1"/>
</dbReference>
<dbReference type="InterPro" id="IPR029052">
    <property type="entry name" value="Metallo-depent_PP-like"/>
</dbReference>
<evidence type="ECO:0000313" key="4">
    <source>
        <dbReference type="EMBL" id="GJN91618.1"/>
    </source>
</evidence>
<dbReference type="SUPFAM" id="SSF53254">
    <property type="entry name" value="Phosphoglycerate mutase-like"/>
    <property type="match status" value="1"/>
</dbReference>
<accession>A0AAV5GN47</accession>
<dbReference type="CDD" id="cd07067">
    <property type="entry name" value="HP_PGM_like"/>
    <property type="match status" value="1"/>
</dbReference>
<feature type="region of interest" description="Disordered" evidence="1">
    <location>
        <begin position="579"/>
        <end position="632"/>
    </location>
</feature>
<keyword evidence="2" id="KW-0732">Signal</keyword>
<evidence type="ECO:0000313" key="5">
    <source>
        <dbReference type="Proteomes" id="UP001342314"/>
    </source>
</evidence>
<dbReference type="EMBL" id="BQKY01000009">
    <property type="protein sequence ID" value="GJN91618.1"/>
    <property type="molecule type" value="Genomic_DNA"/>
</dbReference>
<dbReference type="SMART" id="SM00855">
    <property type="entry name" value="PGAM"/>
    <property type="match status" value="1"/>
</dbReference>
<dbReference type="GO" id="GO:0004721">
    <property type="term" value="F:phosphoprotein phosphatase activity"/>
    <property type="evidence" value="ECO:0007669"/>
    <property type="project" value="TreeGrafter"/>
</dbReference>